<keyword evidence="6" id="KW-0675">Receptor</keyword>
<feature type="region of interest" description="Disordered" evidence="8">
    <location>
        <begin position="61"/>
        <end position="81"/>
    </location>
</feature>
<evidence type="ECO:0000256" key="1">
    <source>
        <dbReference type="ARBA" id="ARBA00004479"/>
    </source>
</evidence>
<protein>
    <submittedName>
        <fullName evidence="11">Uncharacterized LOC105915493</fullName>
    </submittedName>
</protein>
<evidence type="ECO:0000256" key="3">
    <source>
        <dbReference type="ARBA" id="ARBA00022729"/>
    </source>
</evidence>
<dbReference type="InterPro" id="IPR013568">
    <property type="entry name" value="SEFIR_dom"/>
</dbReference>
<proteinExistence type="predicted"/>
<keyword evidence="2 9" id="KW-0812">Transmembrane</keyword>
<accession>A0A3Q2P0X0</accession>
<evidence type="ECO:0000256" key="5">
    <source>
        <dbReference type="ARBA" id="ARBA00023136"/>
    </source>
</evidence>
<organism evidence="11 12">
    <name type="scientific">Fundulus heteroclitus</name>
    <name type="common">Killifish</name>
    <name type="synonym">Mummichog</name>
    <dbReference type="NCBI Taxonomy" id="8078"/>
    <lineage>
        <taxon>Eukaryota</taxon>
        <taxon>Metazoa</taxon>
        <taxon>Chordata</taxon>
        <taxon>Craniata</taxon>
        <taxon>Vertebrata</taxon>
        <taxon>Euteleostomi</taxon>
        <taxon>Actinopterygii</taxon>
        <taxon>Neopterygii</taxon>
        <taxon>Teleostei</taxon>
        <taxon>Neoteleostei</taxon>
        <taxon>Acanthomorphata</taxon>
        <taxon>Ovalentaria</taxon>
        <taxon>Atherinomorphae</taxon>
        <taxon>Cyprinodontiformes</taxon>
        <taxon>Fundulidae</taxon>
        <taxon>Fundulus</taxon>
    </lineage>
</organism>
<reference evidence="11" key="2">
    <citation type="submission" date="2025-09" db="UniProtKB">
        <authorList>
            <consortium name="Ensembl"/>
        </authorList>
    </citation>
    <scope>IDENTIFICATION</scope>
</reference>
<dbReference type="GO" id="GO:0016020">
    <property type="term" value="C:membrane"/>
    <property type="evidence" value="ECO:0007669"/>
    <property type="project" value="UniProtKB-SubCell"/>
</dbReference>
<dbReference type="Gene3D" id="3.40.50.11530">
    <property type="match status" value="1"/>
</dbReference>
<feature type="compositionally biased region" description="Basic and acidic residues" evidence="8">
    <location>
        <begin position="63"/>
        <end position="72"/>
    </location>
</feature>
<dbReference type="GeneTree" id="ENSGT00940000168503"/>
<evidence type="ECO:0000256" key="8">
    <source>
        <dbReference type="SAM" id="MobiDB-lite"/>
    </source>
</evidence>
<sequence>MSYFQLSFSKAFTDCTIEDAMYNGEDTMDISFEPYFSLCCKTKSDCALCLVVESEVSIPVDNEVEKESHSGTDEEEDEYTRNEKSSMTVCYQHVASNLPMCKKVEFTVNYTTLELNYTTHQMSAFKFIPVYKEDYIELQIVGNTDIHTSLCVKYEKNGHCRTTIPLYSVAHCMCIQAWDESDEKSIRSQSCPFERTGLPSHLQNPTWKNVSVNVRLAQLNDGSAVLLWNLTAPCRLDGEVSLHGKPGIPKGGNERKQRFAAVNQWKQNSEDHWERQGAFQNVDERISQCVMVKYLFLFSLSFPDGRWHWTLLVVGIMLLVCLTTLMIYFLRDYVKKWVWSWRHGGFVKIGRKGHVVLLSPPDVDNTVSEMVCQLGSQLCCQGFSVSVDQWCRKDQCTMGPLPWLYSQLQKLDNMGGRVVLVITQKALQKTEEWTLLNNDGEVREPQLMRSPYSDLFTALLFIIYAHKKLGRAAQRFVLVKVDSHQTQSHIRDNRLPELLQGLPLFLLPSQRQRWGQGKRQLMIIQPGSEGWRQYTTNNFPVKKGYKAKFIYFILFRFK</sequence>
<dbReference type="Ensembl" id="ENSFHET00000007069.1">
    <property type="protein sequence ID" value="ENSFHEP00000005497.1"/>
    <property type="gene ID" value="ENSFHEG00000006487.1"/>
</dbReference>
<evidence type="ECO:0000259" key="10">
    <source>
        <dbReference type="Pfam" id="PF08357"/>
    </source>
</evidence>
<reference evidence="11" key="1">
    <citation type="submission" date="2025-08" db="UniProtKB">
        <authorList>
            <consortium name="Ensembl"/>
        </authorList>
    </citation>
    <scope>IDENTIFICATION</scope>
</reference>
<dbReference type="PANTHER" id="PTHR15583">
    <property type="entry name" value="INTERLEUKIN-17 RECEPTOR"/>
    <property type="match status" value="1"/>
</dbReference>
<evidence type="ECO:0000256" key="7">
    <source>
        <dbReference type="ARBA" id="ARBA00023180"/>
    </source>
</evidence>
<keyword evidence="4 9" id="KW-1133">Transmembrane helix</keyword>
<evidence type="ECO:0000313" key="12">
    <source>
        <dbReference type="Proteomes" id="UP000265000"/>
    </source>
</evidence>
<comment type="subcellular location">
    <subcellularLocation>
        <location evidence="1">Membrane</location>
        <topology evidence="1">Single-pass type I membrane protein</topology>
    </subcellularLocation>
</comment>
<dbReference type="GO" id="GO:0030368">
    <property type="term" value="F:interleukin-17 receptor activity"/>
    <property type="evidence" value="ECO:0007669"/>
    <property type="project" value="InterPro"/>
</dbReference>
<dbReference type="PANTHER" id="PTHR15583:SF12">
    <property type="entry name" value="INTERLEUKIN-17 RECEPTOR C"/>
    <property type="match status" value="1"/>
</dbReference>
<dbReference type="AlphaFoldDB" id="A0A3Q2P0X0"/>
<keyword evidence="5 9" id="KW-0472">Membrane</keyword>
<evidence type="ECO:0000256" key="2">
    <source>
        <dbReference type="ARBA" id="ARBA00022692"/>
    </source>
</evidence>
<keyword evidence="12" id="KW-1185">Reference proteome</keyword>
<dbReference type="STRING" id="8078.ENSFHEP00000005497"/>
<dbReference type="InterPro" id="IPR039465">
    <property type="entry name" value="IL-17_rcpt-like"/>
</dbReference>
<evidence type="ECO:0000256" key="9">
    <source>
        <dbReference type="SAM" id="Phobius"/>
    </source>
</evidence>
<keyword evidence="3" id="KW-0732">Signal</keyword>
<dbReference type="Proteomes" id="UP000265000">
    <property type="component" value="Unplaced"/>
</dbReference>
<dbReference type="Pfam" id="PF08357">
    <property type="entry name" value="SEFIR"/>
    <property type="match status" value="1"/>
</dbReference>
<evidence type="ECO:0000313" key="11">
    <source>
        <dbReference type="Ensembl" id="ENSFHEP00000005497.1"/>
    </source>
</evidence>
<evidence type="ECO:0000256" key="4">
    <source>
        <dbReference type="ARBA" id="ARBA00022989"/>
    </source>
</evidence>
<name>A0A3Q2P0X0_FUNHE</name>
<keyword evidence="7" id="KW-0325">Glycoprotein</keyword>
<feature type="transmembrane region" description="Helical" evidence="9">
    <location>
        <begin position="307"/>
        <end position="330"/>
    </location>
</feature>
<evidence type="ECO:0000256" key="6">
    <source>
        <dbReference type="ARBA" id="ARBA00023170"/>
    </source>
</evidence>
<feature type="domain" description="SEFIR" evidence="10">
    <location>
        <begin position="357"/>
        <end position="512"/>
    </location>
</feature>